<evidence type="ECO:0000313" key="4">
    <source>
        <dbReference type="Proteomes" id="UP000485058"/>
    </source>
</evidence>
<evidence type="ECO:0000256" key="2">
    <source>
        <dbReference type="SAM" id="Phobius"/>
    </source>
</evidence>
<evidence type="ECO:0000313" key="3">
    <source>
        <dbReference type="EMBL" id="GFH06993.1"/>
    </source>
</evidence>
<accession>A0A699YAA4</accession>
<keyword evidence="4" id="KW-1185">Reference proteome</keyword>
<dbReference type="AlphaFoldDB" id="A0A699YAA4"/>
<dbReference type="InterPro" id="IPR012677">
    <property type="entry name" value="Nucleotide-bd_a/b_plait_sf"/>
</dbReference>
<comment type="caution">
    <text evidence="3">The sequence shown here is derived from an EMBL/GenBank/DDBJ whole genome shotgun (WGS) entry which is preliminary data.</text>
</comment>
<dbReference type="Gene3D" id="3.30.70.330">
    <property type="match status" value="1"/>
</dbReference>
<feature type="transmembrane region" description="Helical" evidence="2">
    <location>
        <begin position="317"/>
        <end position="338"/>
    </location>
</feature>
<protein>
    <recommendedName>
        <fullName evidence="5">RRM domain-containing protein</fullName>
    </recommendedName>
</protein>
<keyword evidence="2" id="KW-0812">Transmembrane</keyword>
<evidence type="ECO:0000256" key="1">
    <source>
        <dbReference type="SAM" id="MobiDB-lite"/>
    </source>
</evidence>
<feature type="region of interest" description="Disordered" evidence="1">
    <location>
        <begin position="37"/>
        <end position="64"/>
    </location>
</feature>
<dbReference type="GO" id="GO:0003676">
    <property type="term" value="F:nucleic acid binding"/>
    <property type="evidence" value="ECO:0007669"/>
    <property type="project" value="InterPro"/>
</dbReference>
<dbReference type="SUPFAM" id="SSF54928">
    <property type="entry name" value="RNA-binding domain, RBD"/>
    <property type="match status" value="1"/>
</dbReference>
<proteinExistence type="predicted"/>
<dbReference type="Proteomes" id="UP000485058">
    <property type="component" value="Unassembled WGS sequence"/>
</dbReference>
<evidence type="ECO:0008006" key="5">
    <source>
        <dbReference type="Google" id="ProtNLM"/>
    </source>
</evidence>
<organism evidence="3 4">
    <name type="scientific">Haematococcus lacustris</name>
    <name type="common">Green alga</name>
    <name type="synonym">Haematococcus pluvialis</name>
    <dbReference type="NCBI Taxonomy" id="44745"/>
    <lineage>
        <taxon>Eukaryota</taxon>
        <taxon>Viridiplantae</taxon>
        <taxon>Chlorophyta</taxon>
        <taxon>core chlorophytes</taxon>
        <taxon>Chlorophyceae</taxon>
        <taxon>CS clade</taxon>
        <taxon>Chlamydomonadales</taxon>
        <taxon>Haematococcaceae</taxon>
        <taxon>Haematococcus</taxon>
    </lineage>
</organism>
<name>A0A699YAA4_HAELA</name>
<gene>
    <name evidence="3" type="ORF">HaLaN_01724</name>
</gene>
<sequence>MDLTSAPLRLPALRLDANLMHTPTQPLRLDNVTKSLRCPRGRNASAPSLPRGVQPTPPKLTDDATQCAPRDIATPCIKSCRACAVLSPSTSRATSGSMTGCPKAGSGCTGLLSTGGALMVGPATMHKALAVSHRLSALQSIMLLVLMRSPVVCPGKVPSTWGLQSSRVRPRMLQHLFTLPDPGLTLDRPPKSSSVVRASLTAQRRRARIASLIRMARRKAEQRAVADDFSMFASCEVYRKPNLYSMTFAAILGGSADNSTLQYMNADIAGAWRGPMSKGDFLTCASAGASGMSCPFTAVAEGQVLYALKQYVCPMHAGISLTDAAAIVVALGMITYFINQARKFIQQVDDETLEMSDYSVMVHGLPRDANAHEVGHFFSRFGEVMDVVIVRDMRSVLAACSRASHLEQLRKFHYDRARIGQQDVPTQLHKAEAEAVDKKLEKVLEKLEGQAGGPDQFATKVSASQAALKH</sequence>
<dbReference type="EMBL" id="BLLF01000067">
    <property type="protein sequence ID" value="GFH06993.1"/>
    <property type="molecule type" value="Genomic_DNA"/>
</dbReference>
<keyword evidence="2" id="KW-0472">Membrane</keyword>
<reference evidence="3 4" key="1">
    <citation type="submission" date="2020-02" db="EMBL/GenBank/DDBJ databases">
        <title>Draft genome sequence of Haematococcus lacustris strain NIES-144.</title>
        <authorList>
            <person name="Morimoto D."/>
            <person name="Nakagawa S."/>
            <person name="Yoshida T."/>
            <person name="Sawayama S."/>
        </authorList>
    </citation>
    <scope>NUCLEOTIDE SEQUENCE [LARGE SCALE GENOMIC DNA]</scope>
    <source>
        <strain evidence="3 4">NIES-144</strain>
    </source>
</reference>
<dbReference type="InterPro" id="IPR035979">
    <property type="entry name" value="RBD_domain_sf"/>
</dbReference>
<keyword evidence="2" id="KW-1133">Transmembrane helix</keyword>